<feature type="region of interest" description="Disordered" evidence="1">
    <location>
        <begin position="1"/>
        <end position="77"/>
    </location>
</feature>
<reference evidence="2" key="1">
    <citation type="submission" date="2019-10" db="EMBL/GenBank/DDBJ databases">
        <authorList>
            <consortium name="DOE Joint Genome Institute"/>
            <person name="Kuo A."/>
            <person name="Miyauchi S."/>
            <person name="Kiss E."/>
            <person name="Drula E."/>
            <person name="Kohler A."/>
            <person name="Sanchez-Garcia M."/>
            <person name="Andreopoulos B."/>
            <person name="Barry K.W."/>
            <person name="Bonito G."/>
            <person name="Buee M."/>
            <person name="Carver A."/>
            <person name="Chen C."/>
            <person name="Cichocki N."/>
            <person name="Clum A."/>
            <person name="Culley D."/>
            <person name="Crous P.W."/>
            <person name="Fauchery L."/>
            <person name="Girlanda M."/>
            <person name="Hayes R."/>
            <person name="Keri Z."/>
            <person name="LaButti K."/>
            <person name="Lipzen A."/>
            <person name="Lombard V."/>
            <person name="Magnuson J."/>
            <person name="Maillard F."/>
            <person name="Morin E."/>
            <person name="Murat C."/>
            <person name="Nolan M."/>
            <person name="Ohm R."/>
            <person name="Pangilinan J."/>
            <person name="Pereira M."/>
            <person name="Perotto S."/>
            <person name="Peter M."/>
            <person name="Riley R."/>
            <person name="Sitrit Y."/>
            <person name="Stielow B."/>
            <person name="Szollosi G."/>
            <person name="Zifcakova L."/>
            <person name="Stursova M."/>
            <person name="Spatafora J.W."/>
            <person name="Tedersoo L."/>
            <person name="Vaario L.-M."/>
            <person name="Yamada A."/>
            <person name="Yan M."/>
            <person name="Wang P."/>
            <person name="Xu J."/>
            <person name="Bruns T."/>
            <person name="Baldrian P."/>
            <person name="Vilgalys R."/>
            <person name="Henrissat B."/>
            <person name="Grigoriev I.V."/>
            <person name="Hibbett D."/>
            <person name="Nagy L.G."/>
            <person name="Martin F.M."/>
        </authorList>
    </citation>
    <scope>NUCLEOTIDE SEQUENCE</scope>
    <source>
        <strain evidence="2">Prilba</strain>
    </source>
</reference>
<dbReference type="AlphaFoldDB" id="A0A9P5N769"/>
<reference evidence="2" key="2">
    <citation type="journal article" date="2020" name="Nat. Commun.">
        <title>Large-scale genome sequencing of mycorrhizal fungi provides insights into the early evolution of symbiotic traits.</title>
        <authorList>
            <person name="Miyauchi S."/>
            <person name="Kiss E."/>
            <person name="Kuo A."/>
            <person name="Drula E."/>
            <person name="Kohler A."/>
            <person name="Sanchez-Garcia M."/>
            <person name="Morin E."/>
            <person name="Andreopoulos B."/>
            <person name="Barry K.W."/>
            <person name="Bonito G."/>
            <person name="Buee M."/>
            <person name="Carver A."/>
            <person name="Chen C."/>
            <person name="Cichocki N."/>
            <person name="Clum A."/>
            <person name="Culley D."/>
            <person name="Crous P.W."/>
            <person name="Fauchery L."/>
            <person name="Girlanda M."/>
            <person name="Hayes R.D."/>
            <person name="Keri Z."/>
            <person name="LaButti K."/>
            <person name="Lipzen A."/>
            <person name="Lombard V."/>
            <person name="Magnuson J."/>
            <person name="Maillard F."/>
            <person name="Murat C."/>
            <person name="Nolan M."/>
            <person name="Ohm R.A."/>
            <person name="Pangilinan J."/>
            <person name="Pereira M.F."/>
            <person name="Perotto S."/>
            <person name="Peter M."/>
            <person name="Pfister S."/>
            <person name="Riley R."/>
            <person name="Sitrit Y."/>
            <person name="Stielow J.B."/>
            <person name="Szollosi G."/>
            <person name="Zifcakova L."/>
            <person name="Stursova M."/>
            <person name="Spatafora J.W."/>
            <person name="Tedersoo L."/>
            <person name="Vaario L.M."/>
            <person name="Yamada A."/>
            <person name="Yan M."/>
            <person name="Wang P."/>
            <person name="Xu J."/>
            <person name="Bruns T."/>
            <person name="Baldrian P."/>
            <person name="Vilgalys R."/>
            <person name="Dunand C."/>
            <person name="Henrissat B."/>
            <person name="Grigoriev I.V."/>
            <person name="Hibbett D."/>
            <person name="Nagy L.G."/>
            <person name="Martin F.M."/>
        </authorList>
    </citation>
    <scope>NUCLEOTIDE SEQUENCE</scope>
    <source>
        <strain evidence="2">Prilba</strain>
    </source>
</reference>
<dbReference type="EMBL" id="WHVB01000001">
    <property type="protein sequence ID" value="KAF8487500.1"/>
    <property type="molecule type" value="Genomic_DNA"/>
</dbReference>
<sequence length="130" mass="14395">MDVENPDFVQDEALPVLNRTPSPGDGEGGPHIPDPSHVDRVYHPKLTGQICDENSNDILPDTPPPAHDLDQGPDNWTPYKSQLEFEVADFLYRRNQMSAGDINFILGLWAASLAVHGDQLLSPQRGFVHT</sequence>
<organism evidence="2 3">
    <name type="scientific">Russula ochroleuca</name>
    <dbReference type="NCBI Taxonomy" id="152965"/>
    <lineage>
        <taxon>Eukaryota</taxon>
        <taxon>Fungi</taxon>
        <taxon>Dikarya</taxon>
        <taxon>Basidiomycota</taxon>
        <taxon>Agaricomycotina</taxon>
        <taxon>Agaricomycetes</taxon>
        <taxon>Russulales</taxon>
        <taxon>Russulaceae</taxon>
        <taxon>Russula</taxon>
    </lineage>
</organism>
<evidence type="ECO:0000313" key="2">
    <source>
        <dbReference type="EMBL" id="KAF8487500.1"/>
    </source>
</evidence>
<protein>
    <submittedName>
        <fullName evidence="2">Uncharacterized protein</fullName>
    </submittedName>
</protein>
<evidence type="ECO:0000313" key="3">
    <source>
        <dbReference type="Proteomes" id="UP000759537"/>
    </source>
</evidence>
<dbReference type="OrthoDB" id="3199698at2759"/>
<dbReference type="Proteomes" id="UP000759537">
    <property type="component" value="Unassembled WGS sequence"/>
</dbReference>
<accession>A0A9P5N769</accession>
<keyword evidence="3" id="KW-1185">Reference proteome</keyword>
<comment type="caution">
    <text evidence="2">The sequence shown here is derived from an EMBL/GenBank/DDBJ whole genome shotgun (WGS) entry which is preliminary data.</text>
</comment>
<evidence type="ECO:0000256" key="1">
    <source>
        <dbReference type="SAM" id="MobiDB-lite"/>
    </source>
</evidence>
<name>A0A9P5N769_9AGAM</name>
<proteinExistence type="predicted"/>
<gene>
    <name evidence="2" type="ORF">DFH94DRAFT_798274</name>
</gene>